<dbReference type="Proteomes" id="UP000655868">
    <property type="component" value="Unassembled WGS sequence"/>
</dbReference>
<feature type="compositionally biased region" description="Basic and acidic residues" evidence="1">
    <location>
        <begin position="34"/>
        <end position="54"/>
    </location>
</feature>
<comment type="caution">
    <text evidence="2">The sequence shown here is derived from an EMBL/GenBank/DDBJ whole genome shotgun (WGS) entry which is preliminary data.</text>
</comment>
<evidence type="ECO:0000256" key="1">
    <source>
        <dbReference type="SAM" id="MobiDB-lite"/>
    </source>
</evidence>
<proteinExistence type="predicted"/>
<keyword evidence="3" id="KW-1185">Reference proteome</keyword>
<evidence type="ECO:0000313" key="3">
    <source>
        <dbReference type="Proteomes" id="UP000655868"/>
    </source>
</evidence>
<sequence>MSENSDADRPEDATRPPVDRALLAKVFGDVLPDVTRDERNDGDEPRSGDGDDWLRSQIPPHHG</sequence>
<feature type="compositionally biased region" description="Basic and acidic residues" evidence="1">
    <location>
        <begin position="1"/>
        <end position="18"/>
    </location>
</feature>
<protein>
    <submittedName>
        <fullName evidence="2">Uncharacterized protein</fullName>
    </submittedName>
</protein>
<dbReference type="AlphaFoldDB" id="A0A934NSC7"/>
<name>A0A934NSC7_9NOCA</name>
<organism evidence="2 3">
    <name type="scientific">Antrihabitans stalagmiti</name>
    <dbReference type="NCBI Taxonomy" id="2799499"/>
    <lineage>
        <taxon>Bacteria</taxon>
        <taxon>Bacillati</taxon>
        <taxon>Actinomycetota</taxon>
        <taxon>Actinomycetes</taxon>
        <taxon>Mycobacteriales</taxon>
        <taxon>Nocardiaceae</taxon>
        <taxon>Antrihabitans</taxon>
    </lineage>
</organism>
<dbReference type="EMBL" id="JAEMNV010000005">
    <property type="protein sequence ID" value="MBJ8340551.1"/>
    <property type="molecule type" value="Genomic_DNA"/>
</dbReference>
<accession>A0A934NSC7</accession>
<reference evidence="2" key="1">
    <citation type="submission" date="2020-12" db="EMBL/GenBank/DDBJ databases">
        <title>Antrihabitans popcorni sp. nov. and Antrihabitans auranticaus sp. nov., isolated from a larva cave.</title>
        <authorList>
            <person name="Lee S.D."/>
            <person name="Kim I.S."/>
        </authorList>
    </citation>
    <scope>NUCLEOTIDE SEQUENCE</scope>
    <source>
        <strain evidence="2">YC3-6</strain>
    </source>
</reference>
<feature type="region of interest" description="Disordered" evidence="1">
    <location>
        <begin position="1"/>
        <end position="63"/>
    </location>
</feature>
<gene>
    <name evidence="2" type="ORF">JGU71_16800</name>
</gene>
<evidence type="ECO:0000313" key="2">
    <source>
        <dbReference type="EMBL" id="MBJ8340551.1"/>
    </source>
</evidence>